<dbReference type="EMBL" id="JACVVK020000002">
    <property type="protein sequence ID" value="KAK7508295.1"/>
    <property type="molecule type" value="Genomic_DNA"/>
</dbReference>
<dbReference type="AlphaFoldDB" id="A0ABD0M8P3"/>
<organism evidence="1 2">
    <name type="scientific">Batillaria attramentaria</name>
    <dbReference type="NCBI Taxonomy" id="370345"/>
    <lineage>
        <taxon>Eukaryota</taxon>
        <taxon>Metazoa</taxon>
        <taxon>Spiralia</taxon>
        <taxon>Lophotrochozoa</taxon>
        <taxon>Mollusca</taxon>
        <taxon>Gastropoda</taxon>
        <taxon>Caenogastropoda</taxon>
        <taxon>Sorbeoconcha</taxon>
        <taxon>Cerithioidea</taxon>
        <taxon>Batillariidae</taxon>
        <taxon>Batillaria</taxon>
    </lineage>
</organism>
<protein>
    <submittedName>
        <fullName evidence="1">Uncharacterized protein</fullName>
    </submittedName>
</protein>
<gene>
    <name evidence="1" type="ORF">BaRGS_00000534</name>
</gene>
<evidence type="ECO:0000313" key="1">
    <source>
        <dbReference type="EMBL" id="KAK7508295.1"/>
    </source>
</evidence>
<name>A0ABD0M8P3_9CAEN</name>
<keyword evidence="2" id="KW-1185">Reference proteome</keyword>
<evidence type="ECO:0000313" key="2">
    <source>
        <dbReference type="Proteomes" id="UP001519460"/>
    </source>
</evidence>
<reference evidence="1 2" key="1">
    <citation type="journal article" date="2023" name="Sci. Data">
        <title>Genome assembly of the Korean intertidal mud-creeper Batillaria attramentaria.</title>
        <authorList>
            <person name="Patra A.K."/>
            <person name="Ho P.T."/>
            <person name="Jun S."/>
            <person name="Lee S.J."/>
            <person name="Kim Y."/>
            <person name="Won Y.J."/>
        </authorList>
    </citation>
    <scope>NUCLEOTIDE SEQUENCE [LARGE SCALE GENOMIC DNA]</scope>
    <source>
        <strain evidence="1">Wonlab-2016</strain>
    </source>
</reference>
<accession>A0ABD0M8P3</accession>
<comment type="caution">
    <text evidence="1">The sequence shown here is derived from an EMBL/GenBank/DDBJ whole genome shotgun (WGS) entry which is preliminary data.</text>
</comment>
<sequence length="180" mass="20295">MFLPLFDACRCHHEASSSWTSHCPYQASHLVSHSSGGRLLFLGWICLWRRYLYKQSFGTTVKACLAQIHSTGDRSFVSSLLHSDRDEIFAPTDLRTASRLHWMFSQAVTLCDANQLPAKLTCDVDVALERSRLQIGPALCCINVTGQKPESHFGDQNRIETTAQCRGRRKACIYIDKDST</sequence>
<proteinExistence type="predicted"/>
<dbReference type="Proteomes" id="UP001519460">
    <property type="component" value="Unassembled WGS sequence"/>
</dbReference>